<comment type="caution">
    <text evidence="8">The sequence shown here is derived from an EMBL/GenBank/DDBJ whole genome shotgun (WGS) entry which is preliminary data.</text>
</comment>
<keyword evidence="4 7" id="KW-0573">Peptidoglycan synthesis</keyword>
<dbReference type="PANTHER" id="PTHR21198:SF2">
    <property type="entry name" value="GLUTAMATE RACEMASE"/>
    <property type="match status" value="1"/>
</dbReference>
<dbReference type="InterPro" id="IPR004391">
    <property type="entry name" value="Glu_race"/>
</dbReference>
<dbReference type="InterPro" id="IPR015942">
    <property type="entry name" value="Asp/Glu/hydantoin_racemase"/>
</dbReference>
<feature type="binding site" evidence="7">
    <location>
        <begin position="212"/>
        <end position="213"/>
    </location>
    <ligand>
        <name>substrate</name>
    </ligand>
</feature>
<feature type="binding site" evidence="7">
    <location>
        <begin position="98"/>
        <end position="99"/>
    </location>
    <ligand>
        <name>substrate</name>
    </ligand>
</feature>
<proteinExistence type="inferred from homology"/>
<reference evidence="8 9" key="1">
    <citation type="submission" date="2019-03" db="EMBL/GenBank/DDBJ databases">
        <title>Genomic Encyclopedia of Type Strains, Phase IV (KMG-IV): sequencing the most valuable type-strain genomes for metagenomic binning, comparative biology and taxonomic classification.</title>
        <authorList>
            <person name="Goeker M."/>
        </authorList>
    </citation>
    <scope>NUCLEOTIDE SEQUENCE [LARGE SCALE GENOMIC DNA]</scope>
    <source>
        <strain evidence="8 9">DSM 102852</strain>
    </source>
</reference>
<dbReference type="GO" id="GO:0008881">
    <property type="term" value="F:glutamate racemase activity"/>
    <property type="evidence" value="ECO:0007669"/>
    <property type="project" value="UniProtKB-UniRule"/>
</dbReference>
<dbReference type="GO" id="GO:0009252">
    <property type="term" value="P:peptidoglycan biosynthetic process"/>
    <property type="evidence" value="ECO:0007669"/>
    <property type="project" value="UniProtKB-UniRule"/>
</dbReference>
<dbReference type="OrthoDB" id="9801055at2"/>
<dbReference type="Proteomes" id="UP000294480">
    <property type="component" value="Unassembled WGS sequence"/>
</dbReference>
<evidence type="ECO:0000256" key="4">
    <source>
        <dbReference type="ARBA" id="ARBA00022984"/>
    </source>
</evidence>
<comment type="pathway">
    <text evidence="7">Cell wall biogenesis; peptidoglycan biosynthesis.</text>
</comment>
<feature type="binding site" evidence="7">
    <location>
        <begin position="34"/>
        <end position="35"/>
    </location>
    <ligand>
        <name>substrate</name>
    </ligand>
</feature>
<evidence type="ECO:0000313" key="8">
    <source>
        <dbReference type="EMBL" id="TDR33066.1"/>
    </source>
</evidence>
<comment type="function">
    <text evidence="7">Provides the (R)-glutamate required for cell wall biosynthesis.</text>
</comment>
<evidence type="ECO:0000256" key="1">
    <source>
        <dbReference type="ARBA" id="ARBA00001602"/>
    </source>
</evidence>
<sequence>MTQTQADIRATPILRAAQGPILTSVARAPIGVFDSGVGGLSVWKHLRATLPHEDFIYVADNINSPYGDKSESWIQARMVQMFDWFVAQGCKAIVIACNTATAAAATHLRGMYPDVFIVGLEPAIKPALALTKHKTIAVLATAGTVSSAKYAALLQRTVLPELNVNVLSIPCVGLAERIDAGEADNPDTLGLIANYLEAVKKANVDVVVLGCTHYPFVVQHFRALLNEHVKIIDSGAPVARYTKDVLSAREGLNPKNEKGSSQWYASYITPDTNARWAMLTGEQDVHVQKITL</sequence>
<dbReference type="GO" id="GO:0008360">
    <property type="term" value="P:regulation of cell shape"/>
    <property type="evidence" value="ECO:0007669"/>
    <property type="project" value="UniProtKB-KW"/>
</dbReference>
<dbReference type="PANTHER" id="PTHR21198">
    <property type="entry name" value="GLUTAMATE RACEMASE"/>
    <property type="match status" value="1"/>
</dbReference>
<evidence type="ECO:0000256" key="3">
    <source>
        <dbReference type="ARBA" id="ARBA00022960"/>
    </source>
</evidence>
<feature type="binding site" evidence="7">
    <location>
        <begin position="66"/>
        <end position="67"/>
    </location>
    <ligand>
        <name>substrate</name>
    </ligand>
</feature>
<dbReference type="PROSITE" id="PS00924">
    <property type="entry name" value="ASP_GLU_RACEMASE_2"/>
    <property type="match status" value="1"/>
</dbReference>
<keyword evidence="5 7" id="KW-0413">Isomerase</keyword>
<dbReference type="SUPFAM" id="SSF53681">
    <property type="entry name" value="Aspartate/glutamate racemase"/>
    <property type="match status" value="2"/>
</dbReference>
<dbReference type="AlphaFoldDB" id="A0A4R6YBM7"/>
<feature type="active site" description="Proton donor/acceptor" evidence="7">
    <location>
        <position position="97"/>
    </location>
</feature>
<evidence type="ECO:0000256" key="2">
    <source>
        <dbReference type="ARBA" id="ARBA00013090"/>
    </source>
</evidence>
<dbReference type="GO" id="GO:0071555">
    <property type="term" value="P:cell wall organization"/>
    <property type="evidence" value="ECO:0007669"/>
    <property type="project" value="UniProtKB-KW"/>
</dbReference>
<dbReference type="InterPro" id="IPR001920">
    <property type="entry name" value="Asp/Glu_race"/>
</dbReference>
<comment type="similarity">
    <text evidence="7">Belongs to the aspartate/glutamate racemases family.</text>
</comment>
<keyword evidence="3 7" id="KW-0133">Cell shape</keyword>
<organism evidence="8 9">
    <name type="scientific">Hydromonas duriensis</name>
    <dbReference type="NCBI Taxonomy" id="1527608"/>
    <lineage>
        <taxon>Bacteria</taxon>
        <taxon>Pseudomonadati</taxon>
        <taxon>Pseudomonadota</taxon>
        <taxon>Betaproteobacteria</taxon>
        <taxon>Burkholderiales</taxon>
        <taxon>Burkholderiaceae</taxon>
        <taxon>Hydromonas</taxon>
    </lineage>
</organism>
<evidence type="ECO:0000256" key="5">
    <source>
        <dbReference type="ARBA" id="ARBA00023235"/>
    </source>
</evidence>
<dbReference type="NCBIfam" id="TIGR00067">
    <property type="entry name" value="glut_race"/>
    <property type="match status" value="1"/>
</dbReference>
<dbReference type="Pfam" id="PF01177">
    <property type="entry name" value="Asp_Glu_race"/>
    <property type="match status" value="1"/>
</dbReference>
<keyword evidence="6 7" id="KW-0961">Cell wall biogenesis/degradation</keyword>
<dbReference type="EMBL" id="SNZE01000001">
    <property type="protein sequence ID" value="TDR33066.1"/>
    <property type="molecule type" value="Genomic_DNA"/>
</dbReference>
<evidence type="ECO:0000256" key="7">
    <source>
        <dbReference type="HAMAP-Rule" id="MF_00258"/>
    </source>
</evidence>
<dbReference type="Gene3D" id="3.40.50.1860">
    <property type="match status" value="2"/>
</dbReference>
<evidence type="ECO:0000313" key="9">
    <source>
        <dbReference type="Proteomes" id="UP000294480"/>
    </source>
</evidence>
<dbReference type="InterPro" id="IPR018187">
    <property type="entry name" value="Asp/Glu_racemase_AS_1"/>
</dbReference>
<dbReference type="EC" id="5.1.1.3" evidence="2 7"/>
<feature type="active site" description="Proton donor/acceptor" evidence="7">
    <location>
        <position position="211"/>
    </location>
</feature>
<keyword evidence="9" id="KW-1185">Reference proteome</keyword>
<evidence type="ECO:0000256" key="6">
    <source>
        <dbReference type="ARBA" id="ARBA00023316"/>
    </source>
</evidence>
<gene>
    <name evidence="7" type="primary">murI</name>
    <name evidence="8" type="ORF">DFR44_101116</name>
</gene>
<protein>
    <recommendedName>
        <fullName evidence="2 7">Glutamate racemase</fullName>
        <ecNumber evidence="2 7">5.1.1.3</ecNumber>
    </recommendedName>
</protein>
<comment type="catalytic activity">
    <reaction evidence="1 7">
        <text>L-glutamate = D-glutamate</text>
        <dbReference type="Rhea" id="RHEA:12813"/>
        <dbReference type="ChEBI" id="CHEBI:29985"/>
        <dbReference type="ChEBI" id="CHEBI:29986"/>
        <dbReference type="EC" id="5.1.1.3"/>
    </reaction>
</comment>
<name>A0A4R6YBM7_9BURK</name>
<dbReference type="PROSITE" id="PS00923">
    <property type="entry name" value="ASP_GLU_RACEMASE_1"/>
    <property type="match status" value="1"/>
</dbReference>
<dbReference type="UniPathway" id="UPA00219"/>
<dbReference type="InterPro" id="IPR033134">
    <property type="entry name" value="Asp/Glu_racemase_AS_2"/>
</dbReference>
<dbReference type="RefSeq" id="WP_133618756.1">
    <property type="nucleotide sequence ID" value="NZ_SNZE01000001.1"/>
</dbReference>
<dbReference type="HAMAP" id="MF_00258">
    <property type="entry name" value="Glu_racemase"/>
    <property type="match status" value="1"/>
</dbReference>
<accession>A0A4R6YBM7</accession>